<dbReference type="EMBL" id="KZ805564">
    <property type="protein sequence ID" value="PVH93837.1"/>
    <property type="molecule type" value="Genomic_DNA"/>
</dbReference>
<name>A0A2V1D6T0_9PLEO</name>
<accession>A0A2V1D6T0</accession>
<dbReference type="Proteomes" id="UP000244855">
    <property type="component" value="Unassembled WGS sequence"/>
</dbReference>
<evidence type="ECO:0000313" key="3">
    <source>
        <dbReference type="Proteomes" id="UP000244855"/>
    </source>
</evidence>
<feature type="compositionally biased region" description="Basic and acidic residues" evidence="1">
    <location>
        <begin position="33"/>
        <end position="60"/>
    </location>
</feature>
<protein>
    <submittedName>
        <fullName evidence="2">Uncharacterized protein</fullName>
    </submittedName>
</protein>
<feature type="region of interest" description="Disordered" evidence="1">
    <location>
        <begin position="17"/>
        <end position="94"/>
    </location>
</feature>
<evidence type="ECO:0000313" key="2">
    <source>
        <dbReference type="EMBL" id="PVH93837.1"/>
    </source>
</evidence>
<dbReference type="OrthoDB" id="10675940at2759"/>
<keyword evidence="3" id="KW-1185">Reference proteome</keyword>
<sequence>MPEERSIDLATWKKMYGGRDKVKDDGGGGGGRIGHDTKMSIDEKDEEEKVKREEVTRTQDDNDDGTAAKHTGGLSWITPATPSTPPLCYSTSSSGTTVTAGNYNKNDSSWPPTPRTPLKLAEMQIHEYGTFTRMLETRLDVVISTILSKPSNVLKFPIPWTPAAWEHAIRYPDIVEGYHALERRIDEYLSEKFFDLRNDITALPRDARKGTVEQVVFTMKSDELDRVIMRCRLSDSVRIADRKEGVCPPRIPEDLFPLLSELHYREEREVKAVVEEKEQEVADAIKMLEEIGEFAGEEENVPPIVSGFYSAFETRLKRWPELRMRLEKAAMREREKFPKRYWQRWAP</sequence>
<organism evidence="2 3">
    <name type="scientific">Periconia macrospinosa</name>
    <dbReference type="NCBI Taxonomy" id="97972"/>
    <lineage>
        <taxon>Eukaryota</taxon>
        <taxon>Fungi</taxon>
        <taxon>Dikarya</taxon>
        <taxon>Ascomycota</taxon>
        <taxon>Pezizomycotina</taxon>
        <taxon>Dothideomycetes</taxon>
        <taxon>Pleosporomycetidae</taxon>
        <taxon>Pleosporales</taxon>
        <taxon>Massarineae</taxon>
        <taxon>Periconiaceae</taxon>
        <taxon>Periconia</taxon>
    </lineage>
</organism>
<reference evidence="2 3" key="1">
    <citation type="journal article" date="2018" name="Sci. Rep.">
        <title>Comparative genomics provides insights into the lifestyle and reveals functional heterogeneity of dark septate endophytic fungi.</title>
        <authorList>
            <person name="Knapp D.G."/>
            <person name="Nemeth J.B."/>
            <person name="Barry K."/>
            <person name="Hainaut M."/>
            <person name="Henrissat B."/>
            <person name="Johnson J."/>
            <person name="Kuo A."/>
            <person name="Lim J.H.P."/>
            <person name="Lipzen A."/>
            <person name="Nolan M."/>
            <person name="Ohm R.A."/>
            <person name="Tamas L."/>
            <person name="Grigoriev I.V."/>
            <person name="Spatafora J.W."/>
            <person name="Nagy L.G."/>
            <person name="Kovacs G.M."/>
        </authorList>
    </citation>
    <scope>NUCLEOTIDE SEQUENCE [LARGE SCALE GENOMIC DNA]</scope>
    <source>
        <strain evidence="2 3">DSE2036</strain>
    </source>
</reference>
<feature type="compositionally biased region" description="Basic and acidic residues" evidence="1">
    <location>
        <begin position="17"/>
        <end position="26"/>
    </location>
</feature>
<proteinExistence type="predicted"/>
<evidence type="ECO:0000256" key="1">
    <source>
        <dbReference type="SAM" id="MobiDB-lite"/>
    </source>
</evidence>
<dbReference type="AlphaFoldDB" id="A0A2V1D6T0"/>
<gene>
    <name evidence="2" type="ORF">DM02DRAFT_634201</name>
</gene>